<dbReference type="Gene3D" id="1.10.10.10">
    <property type="entry name" value="Winged helix-like DNA-binding domain superfamily/Winged helix DNA-binding domain"/>
    <property type="match status" value="1"/>
</dbReference>
<proteinExistence type="inferred from homology"/>
<evidence type="ECO:0000256" key="4">
    <source>
        <dbReference type="ARBA" id="ARBA00023163"/>
    </source>
</evidence>
<dbReference type="AlphaFoldDB" id="A0A3E0TRR1"/>
<evidence type="ECO:0000256" key="3">
    <source>
        <dbReference type="ARBA" id="ARBA00023125"/>
    </source>
</evidence>
<dbReference type="InterPro" id="IPR036390">
    <property type="entry name" value="WH_DNA-bd_sf"/>
</dbReference>
<sequence>MHIPLKSLRFFMLAARHGSFKAAAESLFVTQAAVSQQIRLLEENVGCKLFVRHGGKTTLTAQGEQLLPHIEQAFSHIELGLASIGKSSNPNELRITAFHSLTSLLLIPNIEQFNAAHPDIHVQFSPSNKLDDIRAQQLDVAIRRGNGDYPGLESKKLIDDEIVLVASPTLVSKQSLTAAQLLTLPLLEDTSEEYQSSIDQFLANCSATRDQLNPILRTSDSLPLIQYALAGKGMMFVSRALINHLLVDGTLVELLEHRFATDRTLYLVAPSHHFSFAKVRHFEHWIRQLFLQD</sequence>
<dbReference type="FunFam" id="1.10.10.10:FF:000001">
    <property type="entry name" value="LysR family transcriptional regulator"/>
    <property type="match status" value="1"/>
</dbReference>
<dbReference type="SUPFAM" id="SSF46785">
    <property type="entry name" value="Winged helix' DNA-binding domain"/>
    <property type="match status" value="1"/>
</dbReference>
<protein>
    <submittedName>
        <fullName evidence="6">LysR family transcriptional regulator</fullName>
    </submittedName>
</protein>
<reference evidence="6 7" key="1">
    <citation type="submission" date="2018-08" db="EMBL/GenBank/DDBJ databases">
        <title>Thalassotalea euphylliae genome.</title>
        <authorList>
            <person name="Summers S."/>
            <person name="Rice S.A."/>
            <person name="Freckelton M.L."/>
            <person name="Nedved B.T."/>
            <person name="Hadfield M.G."/>
        </authorList>
    </citation>
    <scope>NUCLEOTIDE SEQUENCE [LARGE SCALE GENOMIC DNA]</scope>
    <source>
        <strain evidence="6 7">H1</strain>
    </source>
</reference>
<dbReference type="InterPro" id="IPR000847">
    <property type="entry name" value="LysR_HTH_N"/>
</dbReference>
<evidence type="ECO:0000256" key="1">
    <source>
        <dbReference type="ARBA" id="ARBA00009437"/>
    </source>
</evidence>
<evidence type="ECO:0000313" key="6">
    <source>
        <dbReference type="EMBL" id="REL27321.1"/>
    </source>
</evidence>
<gene>
    <name evidence="6" type="ORF">DXX93_12605</name>
</gene>
<evidence type="ECO:0000313" key="7">
    <source>
        <dbReference type="Proteomes" id="UP000256478"/>
    </source>
</evidence>
<dbReference type="PANTHER" id="PTHR30537:SF74">
    <property type="entry name" value="HTH-TYPE TRANSCRIPTIONAL REGULATOR TRPI"/>
    <property type="match status" value="1"/>
</dbReference>
<keyword evidence="2" id="KW-0805">Transcription regulation</keyword>
<keyword evidence="3" id="KW-0238">DNA-binding</keyword>
<organism evidence="6 7">
    <name type="scientific">Thalassotalea euphylliae</name>
    <dbReference type="NCBI Taxonomy" id="1655234"/>
    <lineage>
        <taxon>Bacteria</taxon>
        <taxon>Pseudomonadati</taxon>
        <taxon>Pseudomonadota</taxon>
        <taxon>Gammaproteobacteria</taxon>
        <taxon>Alteromonadales</taxon>
        <taxon>Colwelliaceae</taxon>
        <taxon>Thalassotalea</taxon>
    </lineage>
</organism>
<comment type="similarity">
    <text evidence="1">Belongs to the LysR transcriptional regulatory family.</text>
</comment>
<dbReference type="InterPro" id="IPR058163">
    <property type="entry name" value="LysR-type_TF_proteobact-type"/>
</dbReference>
<comment type="caution">
    <text evidence="6">The sequence shown here is derived from an EMBL/GenBank/DDBJ whole genome shotgun (WGS) entry which is preliminary data.</text>
</comment>
<dbReference type="Proteomes" id="UP000256478">
    <property type="component" value="Unassembled WGS sequence"/>
</dbReference>
<dbReference type="RefSeq" id="WP_116008405.1">
    <property type="nucleotide sequence ID" value="NZ_QUOU01000001.1"/>
</dbReference>
<dbReference type="SUPFAM" id="SSF53850">
    <property type="entry name" value="Periplasmic binding protein-like II"/>
    <property type="match status" value="1"/>
</dbReference>
<dbReference type="GO" id="GO:0006351">
    <property type="term" value="P:DNA-templated transcription"/>
    <property type="evidence" value="ECO:0007669"/>
    <property type="project" value="TreeGrafter"/>
</dbReference>
<evidence type="ECO:0000256" key="2">
    <source>
        <dbReference type="ARBA" id="ARBA00023015"/>
    </source>
</evidence>
<dbReference type="Pfam" id="PF03466">
    <property type="entry name" value="LysR_substrate"/>
    <property type="match status" value="1"/>
</dbReference>
<keyword evidence="4" id="KW-0804">Transcription</keyword>
<dbReference type="PROSITE" id="PS50931">
    <property type="entry name" value="HTH_LYSR"/>
    <property type="match status" value="1"/>
</dbReference>
<dbReference type="EMBL" id="QUOU01000001">
    <property type="protein sequence ID" value="REL27321.1"/>
    <property type="molecule type" value="Genomic_DNA"/>
</dbReference>
<dbReference type="OrthoDB" id="5877876at2"/>
<dbReference type="GO" id="GO:0003700">
    <property type="term" value="F:DNA-binding transcription factor activity"/>
    <property type="evidence" value="ECO:0007669"/>
    <property type="project" value="InterPro"/>
</dbReference>
<dbReference type="Pfam" id="PF00126">
    <property type="entry name" value="HTH_1"/>
    <property type="match status" value="1"/>
</dbReference>
<name>A0A3E0TRR1_9GAMM</name>
<dbReference type="PRINTS" id="PR00039">
    <property type="entry name" value="HTHLYSR"/>
</dbReference>
<feature type="domain" description="HTH lysR-type" evidence="5">
    <location>
        <begin position="3"/>
        <end position="60"/>
    </location>
</feature>
<dbReference type="InterPro" id="IPR005119">
    <property type="entry name" value="LysR_subst-bd"/>
</dbReference>
<dbReference type="Gene3D" id="3.40.190.10">
    <property type="entry name" value="Periplasmic binding protein-like II"/>
    <property type="match status" value="2"/>
</dbReference>
<dbReference type="GO" id="GO:0043565">
    <property type="term" value="F:sequence-specific DNA binding"/>
    <property type="evidence" value="ECO:0007669"/>
    <property type="project" value="TreeGrafter"/>
</dbReference>
<dbReference type="PANTHER" id="PTHR30537">
    <property type="entry name" value="HTH-TYPE TRANSCRIPTIONAL REGULATOR"/>
    <property type="match status" value="1"/>
</dbReference>
<dbReference type="InterPro" id="IPR036388">
    <property type="entry name" value="WH-like_DNA-bd_sf"/>
</dbReference>
<evidence type="ECO:0000259" key="5">
    <source>
        <dbReference type="PROSITE" id="PS50931"/>
    </source>
</evidence>
<accession>A0A3E0TRR1</accession>